<dbReference type="InterPro" id="IPR011990">
    <property type="entry name" value="TPR-like_helical_dom_sf"/>
</dbReference>
<dbReference type="InterPro" id="IPR016032">
    <property type="entry name" value="Sig_transdc_resp-reg_C-effctor"/>
</dbReference>
<dbReference type="InterPro" id="IPR036388">
    <property type="entry name" value="WH-like_DNA-bd_sf"/>
</dbReference>
<dbReference type="CDD" id="cd06170">
    <property type="entry name" value="LuxR_C_like"/>
    <property type="match status" value="1"/>
</dbReference>
<dbReference type="EMBL" id="BOQN01000145">
    <property type="protein sequence ID" value="GIM97451.1"/>
    <property type="molecule type" value="Genomic_DNA"/>
</dbReference>
<dbReference type="InterPro" id="IPR000792">
    <property type="entry name" value="Tscrpt_reg_LuxR_C"/>
</dbReference>
<dbReference type="AlphaFoldDB" id="A0A919WC44"/>
<dbReference type="PROSITE" id="PS50043">
    <property type="entry name" value="HTH_LUXR_2"/>
    <property type="match status" value="1"/>
</dbReference>
<dbReference type="GO" id="GO:0006355">
    <property type="term" value="P:regulation of DNA-templated transcription"/>
    <property type="evidence" value="ECO:0007669"/>
    <property type="project" value="InterPro"/>
</dbReference>
<dbReference type="SUPFAM" id="SSF48452">
    <property type="entry name" value="TPR-like"/>
    <property type="match status" value="1"/>
</dbReference>
<feature type="domain" description="HTH luxR-type" evidence="3">
    <location>
        <begin position="894"/>
        <end position="959"/>
    </location>
</feature>
<dbReference type="GO" id="GO:0003677">
    <property type="term" value="F:DNA binding"/>
    <property type="evidence" value="ECO:0007669"/>
    <property type="project" value="InterPro"/>
</dbReference>
<dbReference type="Proteomes" id="UP000677082">
    <property type="component" value="Unassembled WGS sequence"/>
</dbReference>
<name>A0A919WC44_9ACTN</name>
<reference evidence="4 5" key="1">
    <citation type="submission" date="2021-03" db="EMBL/GenBank/DDBJ databases">
        <title>Whole genome shotgun sequence of Actinoplanes toevensis NBRC 105298.</title>
        <authorList>
            <person name="Komaki H."/>
            <person name="Tamura T."/>
        </authorList>
    </citation>
    <scope>NUCLEOTIDE SEQUENCE [LARGE SCALE GENOMIC DNA]</scope>
    <source>
        <strain evidence="4 5">NBRC 105298</strain>
    </source>
</reference>
<dbReference type="PANTHER" id="PTHR16305">
    <property type="entry name" value="TESTICULAR SOLUBLE ADENYLYL CYCLASE"/>
    <property type="match status" value="1"/>
</dbReference>
<dbReference type="Gene3D" id="1.10.10.10">
    <property type="entry name" value="Winged helix-like DNA-binding domain superfamily/Winged helix DNA-binding domain"/>
    <property type="match status" value="1"/>
</dbReference>
<dbReference type="Gene3D" id="3.40.50.300">
    <property type="entry name" value="P-loop containing nucleotide triphosphate hydrolases"/>
    <property type="match status" value="1"/>
</dbReference>
<keyword evidence="5" id="KW-1185">Reference proteome</keyword>
<sequence>MNGGRFLSYPRDMLEPMTAHVHSEVLVGREADLAVLRDALKRARGAEPSTLLVGGEAGVGKTRLVEEFCRTLTGDQVRVLTGQCLELGEEGLPFAPFSAAVRALVRSEGPAVLDGREREFARLLPELGPPGDTRRGLLFESVGALFERVAADQPIVLVIEDLHWADRATRDLIGYLARSARVPQLLLIGTYRTDELQRGHPLRPFLAELDRVRGVQRHELDRLDREGTAELLTQLLGAEPGPGTVDAVNERAQGNPFFIEQFAAAADPACGDIPTSLRDLLLSRVDLLPEPAQRVLRVAAVGGTRFGHELLARVAGVDEGALESALRTIVAAQLIVFDPDGGYEFRHALVREAVHDDLLPGEHARLHGRYAAAIEAEPQLVPAGRAPAELAHHWLAARDHPRALTTAKLAADAAGRSFAYGEQARLLERVLELWEDVPEAESLLGIEHLDLLEEAAVVAIDSGDHHRALSLTRAALGDLDAAASPLRAARLLLRRAKLLRNAGKSDGAAECAEAHRLLGLAAHGPDRVRLLADLAYVYASTDPERAGAVAREAQAAAASEASAELLSAVVAVAVAHGDVCSGRLSPAETIPTLMAAADRARDAGDVSGLTHALVTISDALYALGRYEESASAAAEGVPHADRVGVSRTTGVFLRANHAEALIALGRWDEADARLAEAARHDPPGRLALPWLRQRAWLRLARGQDGAEPLVRQAAMWLGKAYLQPENRLYLLDLCILQALAVGDLDTAVSVAAVSVAEPSVFEQPRYSWPLLASVARAAVRSGDSALAATVASVASRLRCRHPAELAFAALVRAVLDGGEERWRAAVDAWRADGHQYELALALLGLAEAQAADRPAAAETLGEVSTLADALGAGPLLEAAETLGRRLGVRAAVAAVSGTEVLTAREREVLRLVAEGQSNGRIAASLYISPKTASVHVSRIIAKLSVGNRTEAAAVAHRLGLLSD</sequence>
<dbReference type="SUPFAM" id="SSF52540">
    <property type="entry name" value="P-loop containing nucleoside triphosphate hydrolases"/>
    <property type="match status" value="1"/>
</dbReference>
<dbReference type="GO" id="GO:0004016">
    <property type="term" value="F:adenylate cyclase activity"/>
    <property type="evidence" value="ECO:0007669"/>
    <property type="project" value="TreeGrafter"/>
</dbReference>
<dbReference type="InterPro" id="IPR041664">
    <property type="entry name" value="AAA_16"/>
</dbReference>
<accession>A0A919WC44</accession>
<dbReference type="InterPro" id="IPR027417">
    <property type="entry name" value="P-loop_NTPase"/>
</dbReference>
<dbReference type="Pfam" id="PF00196">
    <property type="entry name" value="GerE"/>
    <property type="match status" value="1"/>
</dbReference>
<dbReference type="SUPFAM" id="SSF46894">
    <property type="entry name" value="C-terminal effector domain of the bipartite response regulators"/>
    <property type="match status" value="1"/>
</dbReference>
<evidence type="ECO:0000259" key="3">
    <source>
        <dbReference type="PROSITE" id="PS50043"/>
    </source>
</evidence>
<keyword evidence="1" id="KW-0547">Nucleotide-binding</keyword>
<dbReference type="PRINTS" id="PR00038">
    <property type="entry name" value="HTHLUXR"/>
</dbReference>
<dbReference type="SMART" id="SM00421">
    <property type="entry name" value="HTH_LUXR"/>
    <property type="match status" value="1"/>
</dbReference>
<organism evidence="4 5">
    <name type="scientific">Paractinoplanes toevensis</name>
    <dbReference type="NCBI Taxonomy" id="571911"/>
    <lineage>
        <taxon>Bacteria</taxon>
        <taxon>Bacillati</taxon>
        <taxon>Actinomycetota</taxon>
        <taxon>Actinomycetes</taxon>
        <taxon>Micromonosporales</taxon>
        <taxon>Micromonosporaceae</taxon>
        <taxon>Paractinoplanes</taxon>
    </lineage>
</organism>
<evidence type="ECO:0000256" key="1">
    <source>
        <dbReference type="ARBA" id="ARBA00022741"/>
    </source>
</evidence>
<dbReference type="GO" id="GO:0005737">
    <property type="term" value="C:cytoplasm"/>
    <property type="evidence" value="ECO:0007669"/>
    <property type="project" value="TreeGrafter"/>
</dbReference>
<keyword evidence="2" id="KW-0067">ATP-binding</keyword>
<evidence type="ECO:0000313" key="4">
    <source>
        <dbReference type="EMBL" id="GIM97451.1"/>
    </source>
</evidence>
<evidence type="ECO:0000256" key="2">
    <source>
        <dbReference type="ARBA" id="ARBA00022840"/>
    </source>
</evidence>
<comment type="caution">
    <text evidence="4">The sequence shown here is derived from an EMBL/GenBank/DDBJ whole genome shotgun (WGS) entry which is preliminary data.</text>
</comment>
<evidence type="ECO:0000313" key="5">
    <source>
        <dbReference type="Proteomes" id="UP000677082"/>
    </source>
</evidence>
<protein>
    <submittedName>
        <fullName evidence="4">Helix-turn-helix transcriptional regulator</fullName>
    </submittedName>
</protein>
<proteinExistence type="predicted"/>
<dbReference type="PANTHER" id="PTHR16305:SF35">
    <property type="entry name" value="TRANSCRIPTIONAL ACTIVATOR DOMAIN"/>
    <property type="match status" value="1"/>
</dbReference>
<dbReference type="Pfam" id="PF13191">
    <property type="entry name" value="AAA_16"/>
    <property type="match status" value="1"/>
</dbReference>
<gene>
    <name evidence="4" type="ORF">Ato02nite_092440</name>
</gene>
<dbReference type="GO" id="GO:0005524">
    <property type="term" value="F:ATP binding"/>
    <property type="evidence" value="ECO:0007669"/>
    <property type="project" value="UniProtKB-KW"/>
</dbReference>